<evidence type="ECO:0000256" key="1">
    <source>
        <dbReference type="SAM" id="MobiDB-lite"/>
    </source>
</evidence>
<organism evidence="3">
    <name type="scientific">Colletotrichum graminicola (strain M1.001 / M2 / FGSC 10212)</name>
    <name type="common">Maize anthracnose fungus</name>
    <name type="synonym">Glomerella graminicola</name>
    <dbReference type="NCBI Taxonomy" id="645133"/>
    <lineage>
        <taxon>Eukaryota</taxon>
        <taxon>Fungi</taxon>
        <taxon>Dikarya</taxon>
        <taxon>Ascomycota</taxon>
        <taxon>Pezizomycotina</taxon>
        <taxon>Sordariomycetes</taxon>
        <taxon>Hypocreomycetidae</taxon>
        <taxon>Glomerellales</taxon>
        <taxon>Glomerellaceae</taxon>
        <taxon>Colletotrichum</taxon>
        <taxon>Colletotrichum graminicola species complex</taxon>
    </lineage>
</organism>
<feature type="region of interest" description="Disordered" evidence="1">
    <location>
        <begin position="59"/>
        <end position="117"/>
    </location>
</feature>
<accession>E3QYG7</accession>
<evidence type="ECO:0000313" key="2">
    <source>
        <dbReference type="EMBL" id="EFQ35905.1"/>
    </source>
</evidence>
<proteinExistence type="predicted"/>
<dbReference type="VEuPathDB" id="FungiDB:GLRG_11013"/>
<keyword evidence="3" id="KW-1185">Reference proteome</keyword>
<dbReference type="GeneID" id="24416378"/>
<reference evidence="3" key="1">
    <citation type="journal article" date="2012" name="Nat. Genet.">
        <title>Lifestyle transitions in plant pathogenic Colletotrichum fungi deciphered by genome and transcriptome analyses.</title>
        <authorList>
            <person name="O'Connell R.J."/>
            <person name="Thon M.R."/>
            <person name="Hacquard S."/>
            <person name="Amyotte S.G."/>
            <person name="Kleemann J."/>
            <person name="Torres M.F."/>
            <person name="Damm U."/>
            <person name="Buiate E.A."/>
            <person name="Epstein L."/>
            <person name="Alkan N."/>
            <person name="Altmueller J."/>
            <person name="Alvarado-Balderrama L."/>
            <person name="Bauser C.A."/>
            <person name="Becker C."/>
            <person name="Birren B.W."/>
            <person name="Chen Z."/>
            <person name="Choi J."/>
            <person name="Crouch J.A."/>
            <person name="Duvick J.P."/>
            <person name="Farman M.A."/>
            <person name="Gan P."/>
            <person name="Heiman D."/>
            <person name="Henrissat B."/>
            <person name="Howard R.J."/>
            <person name="Kabbage M."/>
            <person name="Koch C."/>
            <person name="Kracher B."/>
            <person name="Kubo Y."/>
            <person name="Law A.D."/>
            <person name="Lebrun M.-H."/>
            <person name="Lee Y.-H."/>
            <person name="Miyara I."/>
            <person name="Moore N."/>
            <person name="Neumann U."/>
            <person name="Nordstroem K."/>
            <person name="Panaccione D.G."/>
            <person name="Panstruga R."/>
            <person name="Place M."/>
            <person name="Proctor R.H."/>
            <person name="Prusky D."/>
            <person name="Rech G."/>
            <person name="Reinhardt R."/>
            <person name="Rollins J.A."/>
            <person name="Rounsley S."/>
            <person name="Schardl C.L."/>
            <person name="Schwartz D.C."/>
            <person name="Shenoy N."/>
            <person name="Shirasu K."/>
            <person name="Sikhakolli U.R."/>
            <person name="Stueber K."/>
            <person name="Sukno S.A."/>
            <person name="Sweigard J.A."/>
            <person name="Takano Y."/>
            <person name="Takahara H."/>
            <person name="Trail F."/>
            <person name="van der Does H.C."/>
            <person name="Voll L.M."/>
            <person name="Will I."/>
            <person name="Young S."/>
            <person name="Zeng Q."/>
            <person name="Zhang J."/>
            <person name="Zhou S."/>
            <person name="Dickman M.B."/>
            <person name="Schulze-Lefert P."/>
            <person name="Ver Loren van Themaat E."/>
            <person name="Ma L.-J."/>
            <person name="Vaillancourt L.J."/>
        </authorList>
    </citation>
    <scope>NUCLEOTIDE SEQUENCE [LARGE SCALE GENOMIC DNA]</scope>
    <source>
        <strain evidence="3">M1.001 / M2 / FGSC 10212</strain>
    </source>
</reference>
<name>E3QYG7_COLGM</name>
<dbReference type="Proteomes" id="UP000008782">
    <property type="component" value="Unassembled WGS sequence"/>
</dbReference>
<dbReference type="EMBL" id="GG697403">
    <property type="protein sequence ID" value="EFQ35905.1"/>
    <property type="molecule type" value="Genomic_DNA"/>
</dbReference>
<sequence length="160" mass="17504">MAGGDGQPVFPTTPVIPFNLTFMRASVSQDSLDQFDLSRESLELQALPDHIDYRYSTMSQETTNRSPAMPHQPLWGRDQGTEQHRRVKVDGYSTHSTTLRPTEPQASSSKGSTCSSDGSHRSVFLVVAAEHVLSRPVIAAFPETGCKVDVFSVKSTKHGA</sequence>
<dbReference type="HOGENOM" id="CLU_1652032_0_0_1"/>
<protein>
    <submittedName>
        <fullName evidence="2">Uncharacterized protein</fullName>
    </submittedName>
</protein>
<dbReference type="RefSeq" id="XP_008099925.1">
    <property type="nucleotide sequence ID" value="XM_008101734.1"/>
</dbReference>
<gene>
    <name evidence="2" type="ORF">GLRG_11013</name>
</gene>
<dbReference type="AlphaFoldDB" id="E3QYG7"/>
<evidence type="ECO:0000313" key="3">
    <source>
        <dbReference type="Proteomes" id="UP000008782"/>
    </source>
</evidence>
<feature type="compositionally biased region" description="Low complexity" evidence="1">
    <location>
        <begin position="107"/>
        <end position="117"/>
    </location>
</feature>
<feature type="compositionally biased region" description="Polar residues" evidence="1">
    <location>
        <begin position="93"/>
        <end position="106"/>
    </location>
</feature>